<dbReference type="PROSITE" id="PS50975">
    <property type="entry name" value="ATP_GRASP"/>
    <property type="match status" value="2"/>
</dbReference>
<dbReference type="Pfam" id="PF02787">
    <property type="entry name" value="CPSase_L_D3"/>
    <property type="match status" value="1"/>
</dbReference>
<evidence type="ECO:0000256" key="7">
    <source>
        <dbReference type="ARBA" id="ARBA00022737"/>
    </source>
</evidence>
<dbReference type="PANTHER" id="PTHR11405">
    <property type="entry name" value="CARBAMOYLTRANSFERASE FAMILY MEMBER"/>
    <property type="match status" value="1"/>
</dbReference>
<dbReference type="GO" id="GO:0004088">
    <property type="term" value="F:carbamoyl-phosphate synthase (glutamine-hydrolyzing) activity"/>
    <property type="evidence" value="ECO:0007669"/>
    <property type="project" value="UniProtKB-EC"/>
</dbReference>
<comment type="pathway">
    <text evidence="1">Amino-acid biosynthesis; L-arginine biosynthesis; carbamoyl phosphate from bicarbonate: step 1/1.</text>
</comment>
<comment type="catalytic activity">
    <reaction evidence="13">
        <text>hydrogencarbonate + L-glutamine + 2 ATP + H2O = carbamoyl phosphate + L-glutamate + 2 ADP + phosphate + 2 H(+)</text>
        <dbReference type="Rhea" id="RHEA:18633"/>
        <dbReference type="ChEBI" id="CHEBI:15377"/>
        <dbReference type="ChEBI" id="CHEBI:15378"/>
        <dbReference type="ChEBI" id="CHEBI:17544"/>
        <dbReference type="ChEBI" id="CHEBI:29985"/>
        <dbReference type="ChEBI" id="CHEBI:30616"/>
        <dbReference type="ChEBI" id="CHEBI:43474"/>
        <dbReference type="ChEBI" id="CHEBI:58228"/>
        <dbReference type="ChEBI" id="CHEBI:58359"/>
        <dbReference type="ChEBI" id="CHEBI:456216"/>
        <dbReference type="EC" id="6.3.5.5"/>
    </reaction>
</comment>
<evidence type="ECO:0000256" key="10">
    <source>
        <dbReference type="ARBA" id="ARBA00022975"/>
    </source>
</evidence>
<keyword evidence="9 14" id="KW-0067">ATP-binding</keyword>
<dbReference type="FunFam" id="3.40.50.20:FF:000001">
    <property type="entry name" value="Carbamoyl-phosphate synthase large chain"/>
    <property type="match status" value="2"/>
</dbReference>
<evidence type="ECO:0000256" key="2">
    <source>
        <dbReference type="ARBA" id="ARBA00009799"/>
    </source>
</evidence>
<dbReference type="EMBL" id="RBIJ01000001">
    <property type="protein sequence ID" value="RKQ88860.1"/>
    <property type="molecule type" value="Genomic_DNA"/>
</dbReference>
<dbReference type="PROSITE" id="PS00866">
    <property type="entry name" value="CPSASE_1"/>
    <property type="match status" value="2"/>
</dbReference>
<organism evidence="17 18">
    <name type="scientific">Brockia lithotrophica</name>
    <dbReference type="NCBI Taxonomy" id="933949"/>
    <lineage>
        <taxon>Bacteria</taxon>
        <taxon>Bacillati</taxon>
        <taxon>Bacillota</taxon>
        <taxon>Bacilli</taxon>
        <taxon>Bacillales</taxon>
        <taxon>Bacillales Family X. Incertae Sedis</taxon>
        <taxon>Brockia</taxon>
    </lineage>
</organism>
<evidence type="ECO:0000256" key="3">
    <source>
        <dbReference type="ARBA" id="ARBA00022571"/>
    </source>
</evidence>
<dbReference type="GO" id="GO:0005737">
    <property type="term" value="C:cytoplasm"/>
    <property type="evidence" value="ECO:0007669"/>
    <property type="project" value="TreeGrafter"/>
</dbReference>
<dbReference type="InterPro" id="IPR005483">
    <property type="entry name" value="CPSase_dom"/>
</dbReference>
<keyword evidence="7" id="KW-0677">Repeat</keyword>
<sequence length="1188" mass="129947">MPRDTSIRKVLLIGSGPIVIGQAAEFDYSGTQACLALRDEGIEVVLLNNNPATLMTDPALSHRLYMEPLTPSVVEAILERERPDGILANLGGQVGLNLALALHKRGSLRRLGVRILGTDIEGIARGEDREAFRELMHAIGEPVPQSATVQSVAEGLAFAREVGFPLILRPAFTLGGEGSGIAHDERELEEKLETALTLSPIHQVLVEESIVGWKEIEFEGLRDITDEVLIVTAMENVDPMGIHTGDSIVVAPAFTVPPEDLARMAQAATRIYRAVGLIGGANIQFAYHPERREYRVIEINPRVSRSSALASKATGYPIAWATTKLALGYALRELPHPMLRGVSLADPPVLRGQVVLKVPRFAFDKFPDADRSLGTTMKATGEVLAIDESFEAALAKGVRSLEIGAFSLTNSRLHELTDAAIREELARPTDRRLFVLAEAIRRGMPVEELARLTAIDSLFLRAVERIVREEEAWSREGRARLTRENLARAKALGLSDAYLAKSVGMTEAELRRLREDWEILPDVRPLDTRPVRGGKTVGEIARPYFYFTYASFARELGIEVTRPPGAHPEADAESPPNPSLGRGEEPADPKHTSVRPPVGLVLGSGPIRIGQGIEFDYASVHALWGLKALGYAPVVVNNNPETVSTDASVVDRLYIAPLTVEDVWEVVRSERPEVILAQFGGQTSLNLALPLLREGAPVADVNLEVLTTTEGREEFYRFLDTLGIPHAEGRRVFRLDELEAAALELGFPLLVRPSFVIGGEAMRVLRNLQDVAAYVRDLRERGAEALLEATGEGLLLDRFLDGIEFEIDLVTDGWEVLIPGVFRHIEGSGIHSGDSHAFFPAPDLPEEVERKAREISLRIVRALGYRGAMNIQFIYDGHDVYVLEVNPRVSRTLPIAGKVRGTSYLKAAVHAIVRGALPEGEAAPSPVGFADEGPSLRTRDRVRGGSPDTSGHRKEDSPDPLARPVSLKVPVFSHRKIRGAFVHLGPEMTSTGEALVFGRTAYEALAKAYPIGKNLLKGGLFFELPHRGLETRPGNASGPYGLSSPLVSDVRRWREMYRELSEKGIPLWLFEAHDADSSSGSERGRPLAPAAEGFRHLSLETARELIRGEVAFLYAPWPDDAKLLPLHHELVRLATLYGVPVFLHPDLLYASLVAALNPAVDPDLVAPLEEYALGVRPDAGEPSEARKL</sequence>
<dbReference type="GO" id="GO:0005524">
    <property type="term" value="F:ATP binding"/>
    <property type="evidence" value="ECO:0007669"/>
    <property type="project" value="UniProtKB-UniRule"/>
</dbReference>
<dbReference type="PANTHER" id="PTHR11405:SF53">
    <property type="entry name" value="CARBAMOYL-PHOSPHATE SYNTHASE [AMMONIA], MITOCHONDRIAL"/>
    <property type="match status" value="1"/>
</dbReference>
<dbReference type="GO" id="GO:0006541">
    <property type="term" value="P:glutamine metabolic process"/>
    <property type="evidence" value="ECO:0007669"/>
    <property type="project" value="TreeGrafter"/>
</dbReference>
<keyword evidence="5" id="KW-0028">Amino-acid biosynthesis</keyword>
<dbReference type="RefSeq" id="WP_170143503.1">
    <property type="nucleotide sequence ID" value="NZ_RBIJ01000001.1"/>
</dbReference>
<feature type="compositionally biased region" description="Basic and acidic residues" evidence="15">
    <location>
        <begin position="582"/>
        <end position="591"/>
    </location>
</feature>
<keyword evidence="3" id="KW-0055">Arginine biosynthesis</keyword>
<reference evidence="17 18" key="1">
    <citation type="submission" date="2018-10" db="EMBL/GenBank/DDBJ databases">
        <title>Genomic Encyclopedia of Type Strains, Phase IV (KMG-IV): sequencing the most valuable type-strain genomes for metagenomic binning, comparative biology and taxonomic classification.</title>
        <authorList>
            <person name="Goeker M."/>
        </authorList>
    </citation>
    <scope>NUCLEOTIDE SEQUENCE [LARGE SCALE GENOMIC DNA]</scope>
    <source>
        <strain evidence="17 18">DSM 22653</strain>
    </source>
</reference>
<keyword evidence="18" id="KW-1185">Reference proteome</keyword>
<comment type="caution">
    <text evidence="17">The sequence shown here is derived from an EMBL/GenBank/DDBJ whole genome shotgun (WGS) entry which is preliminary data.</text>
</comment>
<dbReference type="GO" id="GO:0006221">
    <property type="term" value="P:pyrimidine nucleotide biosynthetic process"/>
    <property type="evidence" value="ECO:0007669"/>
    <property type="project" value="UniProtKB-KW"/>
</dbReference>
<dbReference type="SUPFAM" id="SSF56059">
    <property type="entry name" value="Glutathione synthetase ATP-binding domain-like"/>
    <property type="match status" value="2"/>
</dbReference>
<evidence type="ECO:0000256" key="5">
    <source>
        <dbReference type="ARBA" id="ARBA00022605"/>
    </source>
</evidence>
<keyword evidence="4" id="KW-0436">Ligase</keyword>
<dbReference type="PRINTS" id="PR00098">
    <property type="entry name" value="CPSASE"/>
</dbReference>
<evidence type="ECO:0000256" key="9">
    <source>
        <dbReference type="ARBA" id="ARBA00022840"/>
    </source>
</evidence>
<evidence type="ECO:0000256" key="8">
    <source>
        <dbReference type="ARBA" id="ARBA00022741"/>
    </source>
</evidence>
<dbReference type="GO" id="GO:0046872">
    <property type="term" value="F:metal ion binding"/>
    <property type="evidence" value="ECO:0007669"/>
    <property type="project" value="UniProtKB-KW"/>
</dbReference>
<keyword evidence="11" id="KW-0464">Manganese</keyword>
<comment type="similarity">
    <text evidence="2">Belongs to the CarB family.</text>
</comment>
<dbReference type="SUPFAM" id="SSF52440">
    <property type="entry name" value="PreATP-grasp domain"/>
    <property type="match status" value="2"/>
</dbReference>
<comment type="catalytic activity">
    <reaction evidence="12">
        <text>hydrogencarbonate + NH4(+) + 2 ATP = carbamoyl phosphate + 2 ADP + phosphate + 2 H(+)</text>
        <dbReference type="Rhea" id="RHEA:18029"/>
        <dbReference type="ChEBI" id="CHEBI:15378"/>
        <dbReference type="ChEBI" id="CHEBI:17544"/>
        <dbReference type="ChEBI" id="CHEBI:28938"/>
        <dbReference type="ChEBI" id="CHEBI:30616"/>
        <dbReference type="ChEBI" id="CHEBI:43474"/>
        <dbReference type="ChEBI" id="CHEBI:58228"/>
        <dbReference type="ChEBI" id="CHEBI:456216"/>
        <dbReference type="EC" id="6.3.4.16"/>
    </reaction>
</comment>
<dbReference type="AlphaFoldDB" id="A0A660LB84"/>
<dbReference type="GO" id="GO:0006526">
    <property type="term" value="P:L-arginine biosynthetic process"/>
    <property type="evidence" value="ECO:0007669"/>
    <property type="project" value="UniProtKB-KW"/>
</dbReference>
<dbReference type="GO" id="GO:0004087">
    <property type="term" value="F:carbamoyl-phosphate synthase (ammonia) activity"/>
    <property type="evidence" value="ECO:0007669"/>
    <property type="project" value="UniProtKB-EC"/>
</dbReference>
<dbReference type="Proteomes" id="UP000267019">
    <property type="component" value="Unassembled WGS sequence"/>
</dbReference>
<evidence type="ECO:0000313" key="17">
    <source>
        <dbReference type="EMBL" id="RKQ88860.1"/>
    </source>
</evidence>
<evidence type="ECO:0000259" key="16">
    <source>
        <dbReference type="PROSITE" id="PS50975"/>
    </source>
</evidence>
<evidence type="ECO:0000256" key="11">
    <source>
        <dbReference type="ARBA" id="ARBA00023211"/>
    </source>
</evidence>
<dbReference type="SUPFAM" id="SSF48108">
    <property type="entry name" value="Carbamoyl phosphate synthetase, large subunit connection domain"/>
    <property type="match status" value="1"/>
</dbReference>
<feature type="domain" description="ATP-grasp" evidence="16">
    <location>
        <begin position="716"/>
        <end position="913"/>
    </location>
</feature>
<evidence type="ECO:0000256" key="12">
    <source>
        <dbReference type="ARBA" id="ARBA00047359"/>
    </source>
</evidence>
<evidence type="ECO:0000256" key="1">
    <source>
        <dbReference type="ARBA" id="ARBA00005077"/>
    </source>
</evidence>
<evidence type="ECO:0000313" key="18">
    <source>
        <dbReference type="Proteomes" id="UP000267019"/>
    </source>
</evidence>
<dbReference type="Gene3D" id="3.30.1490.20">
    <property type="entry name" value="ATP-grasp fold, A domain"/>
    <property type="match status" value="2"/>
</dbReference>
<accession>A0A660LB84</accession>
<dbReference type="SMART" id="SM01209">
    <property type="entry name" value="GARS_A"/>
    <property type="match status" value="1"/>
</dbReference>
<dbReference type="Gene3D" id="3.30.470.20">
    <property type="entry name" value="ATP-grasp fold, B domain"/>
    <property type="match status" value="2"/>
</dbReference>
<dbReference type="Gene3D" id="1.10.1030.10">
    <property type="entry name" value="Carbamoyl-phosphate synthetase, large subunit oligomerisation domain"/>
    <property type="match status" value="1"/>
</dbReference>
<dbReference type="PROSITE" id="PS00867">
    <property type="entry name" value="CPSASE_2"/>
    <property type="match status" value="2"/>
</dbReference>
<dbReference type="InterPro" id="IPR016185">
    <property type="entry name" value="PreATP-grasp_dom_sf"/>
</dbReference>
<evidence type="ECO:0000256" key="6">
    <source>
        <dbReference type="ARBA" id="ARBA00022723"/>
    </source>
</evidence>
<keyword evidence="10" id="KW-0665">Pyrimidine biosynthesis</keyword>
<evidence type="ECO:0000256" key="13">
    <source>
        <dbReference type="ARBA" id="ARBA00048816"/>
    </source>
</evidence>
<dbReference type="InterPro" id="IPR058047">
    <property type="entry name" value="CPSase_preATP-grasp"/>
</dbReference>
<feature type="region of interest" description="Disordered" evidence="15">
    <location>
        <begin position="561"/>
        <end position="597"/>
    </location>
</feature>
<dbReference type="InterPro" id="IPR036897">
    <property type="entry name" value="CarbamoylP_synth_lsu_oligo_sf"/>
</dbReference>
<dbReference type="SMART" id="SM01096">
    <property type="entry name" value="CPSase_L_D3"/>
    <property type="match status" value="1"/>
</dbReference>
<dbReference type="NCBIfam" id="NF003671">
    <property type="entry name" value="PRK05294.1"/>
    <property type="match status" value="1"/>
</dbReference>
<dbReference type="Gene3D" id="3.40.50.20">
    <property type="match status" value="2"/>
</dbReference>
<keyword evidence="8 14" id="KW-0547">Nucleotide-binding</keyword>
<gene>
    <name evidence="17" type="ORF">C7438_0508</name>
</gene>
<dbReference type="InterPro" id="IPR011761">
    <property type="entry name" value="ATP-grasp"/>
</dbReference>
<feature type="domain" description="ATP-grasp" evidence="16">
    <location>
        <begin position="133"/>
        <end position="327"/>
    </location>
</feature>
<dbReference type="InterPro" id="IPR005479">
    <property type="entry name" value="CPAse_ATP-bd"/>
</dbReference>
<protein>
    <submittedName>
        <fullName evidence="17">Carbamoyl-phosphate synthase large subunit</fullName>
    </submittedName>
</protein>
<dbReference type="Pfam" id="PF25596">
    <property type="entry name" value="CPSase_L_D1"/>
    <property type="match status" value="2"/>
</dbReference>
<name>A0A660LB84_9BACL</name>
<dbReference type="InterPro" id="IPR013815">
    <property type="entry name" value="ATP_grasp_subdomain_1"/>
</dbReference>
<feature type="region of interest" description="Disordered" evidence="15">
    <location>
        <begin position="922"/>
        <end position="962"/>
    </location>
</feature>
<evidence type="ECO:0000256" key="14">
    <source>
        <dbReference type="PROSITE-ProRule" id="PRU00409"/>
    </source>
</evidence>
<proteinExistence type="inferred from homology"/>
<evidence type="ECO:0000256" key="4">
    <source>
        <dbReference type="ARBA" id="ARBA00022598"/>
    </source>
</evidence>
<dbReference type="Pfam" id="PF02786">
    <property type="entry name" value="CPSase_L_D2"/>
    <property type="match status" value="2"/>
</dbReference>
<keyword evidence="6" id="KW-0479">Metal-binding</keyword>
<dbReference type="FunFam" id="3.30.470.20:FF:000026">
    <property type="entry name" value="Carbamoyl-phosphate synthase large chain"/>
    <property type="match status" value="1"/>
</dbReference>
<evidence type="ECO:0000256" key="15">
    <source>
        <dbReference type="SAM" id="MobiDB-lite"/>
    </source>
</evidence>
<dbReference type="InterPro" id="IPR005480">
    <property type="entry name" value="CPSase_lsu_oligo"/>
</dbReference>